<organism evidence="1 2">
    <name type="scientific">Endobacter medicaginis</name>
    <dbReference type="NCBI Taxonomy" id="1181271"/>
    <lineage>
        <taxon>Bacteria</taxon>
        <taxon>Pseudomonadati</taxon>
        <taxon>Pseudomonadota</taxon>
        <taxon>Alphaproteobacteria</taxon>
        <taxon>Acetobacterales</taxon>
        <taxon>Acetobacteraceae</taxon>
        <taxon>Endobacter</taxon>
    </lineage>
</organism>
<name>A0A839UV50_9PROT</name>
<keyword evidence="2" id="KW-1185">Reference proteome</keyword>
<evidence type="ECO:0008006" key="3">
    <source>
        <dbReference type="Google" id="ProtNLM"/>
    </source>
</evidence>
<gene>
    <name evidence="1" type="ORF">FHR90_001500</name>
</gene>
<proteinExistence type="predicted"/>
<accession>A0A839UV50</accession>
<dbReference type="Proteomes" id="UP000557688">
    <property type="component" value="Unassembled WGS sequence"/>
</dbReference>
<dbReference type="RefSeq" id="WP_183274993.1">
    <property type="nucleotide sequence ID" value="NZ_JACHXV010000004.1"/>
</dbReference>
<dbReference type="EMBL" id="JACHXV010000004">
    <property type="protein sequence ID" value="MBB3173677.1"/>
    <property type="molecule type" value="Genomic_DNA"/>
</dbReference>
<dbReference type="AlphaFoldDB" id="A0A839UV50"/>
<sequence>MREVPMRSPTIIACLLALTAVTGCVPVATRVTFGPLGPHAESQAGTLYATTDASSRLIFTRPMATGPIICSEPSPDLALAFGRIVNGKLIGGNGKINATAELDTAVTPSMIAMAGRSAGVVALRDGLYSACQAYANHVIGREAYALILSQYGNLLVALASAGGADAATIPVGQQTAVQGDKPAATRQGAAGDHVAEMQQQAMQALIVTCLTQPDVAQLSRDQDHNEALGLGPIK</sequence>
<reference evidence="1 2" key="1">
    <citation type="submission" date="2020-08" db="EMBL/GenBank/DDBJ databases">
        <title>Genomic Encyclopedia of Type Strains, Phase III (KMG-III): the genomes of soil and plant-associated and newly described type strains.</title>
        <authorList>
            <person name="Whitman W."/>
        </authorList>
    </citation>
    <scope>NUCLEOTIDE SEQUENCE [LARGE SCALE GENOMIC DNA]</scope>
    <source>
        <strain evidence="1 2">CECT 8088</strain>
    </source>
</reference>
<protein>
    <recommendedName>
        <fullName evidence="3">Lipoprotein</fullName>
    </recommendedName>
</protein>
<dbReference type="PROSITE" id="PS51257">
    <property type="entry name" value="PROKAR_LIPOPROTEIN"/>
    <property type="match status" value="1"/>
</dbReference>
<evidence type="ECO:0000313" key="1">
    <source>
        <dbReference type="EMBL" id="MBB3173677.1"/>
    </source>
</evidence>
<comment type="caution">
    <text evidence="1">The sequence shown here is derived from an EMBL/GenBank/DDBJ whole genome shotgun (WGS) entry which is preliminary data.</text>
</comment>
<evidence type="ECO:0000313" key="2">
    <source>
        <dbReference type="Proteomes" id="UP000557688"/>
    </source>
</evidence>